<organism evidence="1 2">
    <name type="scientific">Nannocystis exedens</name>
    <dbReference type="NCBI Taxonomy" id="54"/>
    <lineage>
        <taxon>Bacteria</taxon>
        <taxon>Pseudomonadati</taxon>
        <taxon>Myxococcota</taxon>
        <taxon>Polyangia</taxon>
        <taxon>Nannocystales</taxon>
        <taxon>Nannocystaceae</taxon>
        <taxon>Nannocystis</taxon>
    </lineage>
</organism>
<accession>A0A1I2E936</accession>
<protein>
    <submittedName>
        <fullName evidence="1">Uncharacterized protein</fullName>
    </submittedName>
</protein>
<evidence type="ECO:0000313" key="1">
    <source>
        <dbReference type="EMBL" id="SFE89197.1"/>
    </source>
</evidence>
<keyword evidence="2" id="KW-1185">Reference proteome</keyword>
<dbReference type="OrthoDB" id="2617571at2"/>
<name>A0A1I2E936_9BACT</name>
<reference evidence="2" key="1">
    <citation type="submission" date="2016-10" db="EMBL/GenBank/DDBJ databases">
        <authorList>
            <person name="Varghese N."/>
            <person name="Submissions S."/>
        </authorList>
    </citation>
    <scope>NUCLEOTIDE SEQUENCE [LARGE SCALE GENOMIC DNA]</scope>
    <source>
        <strain evidence="2">ATCC 25963</strain>
    </source>
</reference>
<proteinExistence type="predicted"/>
<dbReference type="EMBL" id="FOMX01000022">
    <property type="protein sequence ID" value="SFE89197.1"/>
    <property type="molecule type" value="Genomic_DNA"/>
</dbReference>
<dbReference type="RefSeq" id="WP_096332582.1">
    <property type="nucleotide sequence ID" value="NZ_FOMX01000022.1"/>
</dbReference>
<evidence type="ECO:0000313" key="2">
    <source>
        <dbReference type="Proteomes" id="UP000199400"/>
    </source>
</evidence>
<sequence>MTLITHAYVRTADGELRTLAAEPPRNDLAGPERWRVKVYGSDTARALGLTLLPTLATHDIHAEKEDLDVLEREVQVLLGNTVRWPEIGLDELRFRLLNILEAIRVARAVENGGVYLG</sequence>
<gene>
    <name evidence="1" type="ORF">SAMN02745121_05931</name>
</gene>
<dbReference type="Proteomes" id="UP000199400">
    <property type="component" value="Unassembled WGS sequence"/>
</dbReference>
<dbReference type="AlphaFoldDB" id="A0A1I2E936"/>